<dbReference type="GO" id="GO:0089714">
    <property type="term" value="F:UDP-N-acetyl-D-mannosamine dehydrogenase activity"/>
    <property type="evidence" value="ECO:0007669"/>
    <property type="project" value="UniProtKB-EC"/>
</dbReference>
<feature type="domain" description="UDP-glucose/GDP-mannose dehydrogenase dimerisation" evidence="7">
    <location>
        <begin position="209"/>
        <end position="284"/>
    </location>
</feature>
<dbReference type="InterPro" id="IPR001732">
    <property type="entry name" value="UDP-Glc/GDP-Man_DH_N"/>
</dbReference>
<evidence type="ECO:0000256" key="4">
    <source>
        <dbReference type="ARBA" id="ARBA00030172"/>
    </source>
</evidence>
<dbReference type="GO" id="GO:0051287">
    <property type="term" value="F:NAD binding"/>
    <property type="evidence" value="ECO:0007669"/>
    <property type="project" value="InterPro"/>
</dbReference>
<dbReference type="InterPro" id="IPR028359">
    <property type="entry name" value="UDP_ManNAc/GlcNAc_DH"/>
</dbReference>
<evidence type="ECO:0000313" key="10">
    <source>
        <dbReference type="Proteomes" id="UP000053352"/>
    </source>
</evidence>
<reference evidence="9 10" key="1">
    <citation type="submission" date="2015-11" db="EMBL/GenBank/DDBJ databases">
        <title>Genome sequence of Pyrodictium occultum PL-19, a marine hyperthermophilic archaeon isolated from Volcano, Italy.</title>
        <authorList>
            <person name="Utturkar S."/>
            <person name="Huber H."/>
            <person name="Leptihn S."/>
            <person name="Brown S."/>
            <person name="Stetter K.O."/>
            <person name="Podar M."/>
        </authorList>
    </citation>
    <scope>NUCLEOTIDE SEQUENCE [LARGE SCALE GENOMIC DNA]</scope>
    <source>
        <strain evidence="9 10">PL-19</strain>
    </source>
</reference>
<dbReference type="Pfam" id="PF03721">
    <property type="entry name" value="UDPG_MGDP_dh_N"/>
    <property type="match status" value="1"/>
</dbReference>
<evidence type="ECO:0000313" key="9">
    <source>
        <dbReference type="EMBL" id="KSW10781.1"/>
    </source>
</evidence>
<dbReference type="InterPro" id="IPR036220">
    <property type="entry name" value="UDP-Glc/GDP-Man_DH_C_sf"/>
</dbReference>
<name>A0A0V8RS57_PYROC</name>
<dbReference type="PANTHER" id="PTHR43491">
    <property type="entry name" value="UDP-N-ACETYL-D-MANNOSAMINE DEHYDROGENASE"/>
    <property type="match status" value="1"/>
</dbReference>
<evidence type="ECO:0000256" key="5">
    <source>
        <dbReference type="ARBA" id="ARBA00049130"/>
    </source>
</evidence>
<gene>
    <name evidence="9" type="ORF">CF15_08380</name>
</gene>
<dbReference type="EC" id="1.1.1.336" evidence="2"/>
<dbReference type="GO" id="GO:0000271">
    <property type="term" value="P:polysaccharide biosynthetic process"/>
    <property type="evidence" value="ECO:0007669"/>
    <property type="project" value="InterPro"/>
</dbReference>
<evidence type="ECO:0000256" key="2">
    <source>
        <dbReference type="ARBA" id="ARBA00012935"/>
    </source>
</evidence>
<dbReference type="RefSeq" id="WP_058371547.1">
    <property type="nucleotide sequence ID" value="NZ_LNTB01000002.1"/>
</dbReference>
<dbReference type="PIRSF" id="PIRSF500136">
    <property type="entry name" value="UDP_ManNAc_DH"/>
    <property type="match status" value="1"/>
</dbReference>
<proteinExistence type="inferred from homology"/>
<dbReference type="InterPro" id="IPR036291">
    <property type="entry name" value="NAD(P)-bd_dom_sf"/>
</dbReference>
<dbReference type="Proteomes" id="UP000053352">
    <property type="component" value="Unassembled WGS sequence"/>
</dbReference>
<organism evidence="9 10">
    <name type="scientific">Pyrodictium occultum</name>
    <dbReference type="NCBI Taxonomy" id="2309"/>
    <lineage>
        <taxon>Archaea</taxon>
        <taxon>Thermoproteota</taxon>
        <taxon>Thermoprotei</taxon>
        <taxon>Desulfurococcales</taxon>
        <taxon>Pyrodictiaceae</taxon>
        <taxon>Pyrodictium</taxon>
    </lineage>
</organism>
<dbReference type="SUPFAM" id="SSF52413">
    <property type="entry name" value="UDP-glucose/GDP-mannose dehydrogenase C-terminal domain"/>
    <property type="match status" value="1"/>
</dbReference>
<comment type="catalytic activity">
    <reaction evidence="5">
        <text>UDP-N-acetyl-alpha-D-mannosamine + 2 NAD(+) + H2O = UDP-N-acetyl-alpha-D-mannosaminouronate + 2 NADH + 3 H(+)</text>
        <dbReference type="Rhea" id="RHEA:25780"/>
        <dbReference type="ChEBI" id="CHEBI:15377"/>
        <dbReference type="ChEBI" id="CHEBI:15378"/>
        <dbReference type="ChEBI" id="CHEBI:57540"/>
        <dbReference type="ChEBI" id="CHEBI:57945"/>
        <dbReference type="ChEBI" id="CHEBI:68623"/>
        <dbReference type="ChEBI" id="CHEBI:70731"/>
        <dbReference type="EC" id="1.1.1.336"/>
    </reaction>
</comment>
<dbReference type="OrthoDB" id="372050at2157"/>
<dbReference type="SUPFAM" id="SSF51735">
    <property type="entry name" value="NAD(P)-binding Rossmann-fold domains"/>
    <property type="match status" value="1"/>
</dbReference>
<dbReference type="Pfam" id="PF00984">
    <property type="entry name" value="UDPG_MGDP_dh"/>
    <property type="match status" value="1"/>
</dbReference>
<dbReference type="InterPro" id="IPR017476">
    <property type="entry name" value="UDP-Glc/GDP-Man"/>
</dbReference>
<sequence>MAGACPRRLAVIGGGFVGLHAAVHAALRGVEEVVVVDIDPGVVERIESGDASRLHVREPYVVENWPRVRGRIRASTSYEAARGAEAFIVAVQTPLRGGRVDYTPLRRAAEGLAGVVKPGALVSSEVTIYPGGTVELLAEPLSRLTGLRLDEELLVAHAPERLSPGSARWTPENIPRVVGAVGPRSLEAALRLYRGCLGVPVHPVDDIRVAEASKLLENSFRLLNISFVNELKRSLDRLGIDVRRVIEAASTKPFGYMPFYPGPGAGGACLPKDARMLEEYTGSLLLRIARHVNETQPLYYAALLLKRIRSHGARRILFYGLGFKPGSPYPANSPVLRVAEELAQLDPGLEVRRYDPQIPWLSDFAGEEEALDWAELVARWGYRGRPTRGKPVVQIEDL</sequence>
<dbReference type="AlphaFoldDB" id="A0A0V8RS57"/>
<evidence type="ECO:0000259" key="7">
    <source>
        <dbReference type="Pfam" id="PF00984"/>
    </source>
</evidence>
<comment type="caution">
    <text evidence="9">The sequence shown here is derived from an EMBL/GenBank/DDBJ whole genome shotgun (WGS) entry which is preliminary data.</text>
</comment>
<protein>
    <recommendedName>
        <fullName evidence="3">UDP-N-acetyl-D-mannosamine dehydrogenase</fullName>
        <ecNumber evidence="2">1.1.1.336</ecNumber>
    </recommendedName>
    <alternativeName>
        <fullName evidence="4">UDP-ManNAc 6-dehydrogenase</fullName>
    </alternativeName>
</protein>
<dbReference type="EMBL" id="LNTB01000002">
    <property type="protein sequence ID" value="KSW10781.1"/>
    <property type="molecule type" value="Genomic_DNA"/>
</dbReference>
<keyword evidence="10" id="KW-1185">Reference proteome</keyword>
<evidence type="ECO:0000256" key="3">
    <source>
        <dbReference type="ARBA" id="ARBA00016796"/>
    </source>
</evidence>
<evidence type="ECO:0000256" key="6">
    <source>
        <dbReference type="PIRNR" id="PIRNR000124"/>
    </source>
</evidence>
<accession>A0A0V8RS57</accession>
<feature type="domain" description="UDP-glucose/GDP-mannose dehydrogenase N-terminal" evidence="8">
    <location>
        <begin position="8"/>
        <end position="189"/>
    </location>
</feature>
<dbReference type="GO" id="GO:0016628">
    <property type="term" value="F:oxidoreductase activity, acting on the CH-CH group of donors, NAD or NADP as acceptor"/>
    <property type="evidence" value="ECO:0007669"/>
    <property type="project" value="InterPro"/>
</dbReference>
<dbReference type="InterPro" id="IPR014026">
    <property type="entry name" value="UDP-Glc/GDP-Man_DH_dimer"/>
</dbReference>
<dbReference type="Gene3D" id="3.40.50.720">
    <property type="entry name" value="NAD(P)-binding Rossmann-like Domain"/>
    <property type="match status" value="2"/>
</dbReference>
<dbReference type="InterPro" id="IPR008927">
    <property type="entry name" value="6-PGluconate_DH-like_C_sf"/>
</dbReference>
<dbReference type="PIRSF" id="PIRSF000124">
    <property type="entry name" value="UDPglc_GDPman_dh"/>
    <property type="match status" value="1"/>
</dbReference>
<dbReference type="PANTHER" id="PTHR43491:SF2">
    <property type="entry name" value="UDP-N-ACETYL-D-MANNOSAMINE DEHYDROGENASE"/>
    <property type="match status" value="1"/>
</dbReference>
<dbReference type="NCBIfam" id="TIGR03026">
    <property type="entry name" value="NDP-sugDHase"/>
    <property type="match status" value="1"/>
</dbReference>
<evidence type="ECO:0000256" key="1">
    <source>
        <dbReference type="ARBA" id="ARBA00006601"/>
    </source>
</evidence>
<dbReference type="STRING" id="2309.CF15_08380"/>
<evidence type="ECO:0000259" key="8">
    <source>
        <dbReference type="Pfam" id="PF03721"/>
    </source>
</evidence>
<comment type="similarity">
    <text evidence="1 6">Belongs to the UDP-glucose/GDP-mannose dehydrogenase family.</text>
</comment>
<dbReference type="SUPFAM" id="SSF48179">
    <property type="entry name" value="6-phosphogluconate dehydrogenase C-terminal domain-like"/>
    <property type="match status" value="1"/>
</dbReference>